<dbReference type="GO" id="GO:0004777">
    <property type="term" value="F:succinate-semialdehyde dehydrogenase (NAD+) activity"/>
    <property type="evidence" value="ECO:0007669"/>
    <property type="project" value="TreeGrafter"/>
</dbReference>
<dbReference type="GO" id="GO:0005829">
    <property type="term" value="C:cytosol"/>
    <property type="evidence" value="ECO:0007669"/>
    <property type="project" value="TreeGrafter"/>
</dbReference>
<dbReference type="InterPro" id="IPR029510">
    <property type="entry name" value="Ald_DH_CS_GLU"/>
</dbReference>
<dbReference type="Gene3D" id="3.40.605.10">
    <property type="entry name" value="Aldehyde Dehydrogenase, Chain A, domain 1"/>
    <property type="match status" value="1"/>
</dbReference>
<dbReference type="Gene3D" id="3.40.309.10">
    <property type="entry name" value="Aldehyde Dehydrogenase, Chain A, domain 2"/>
    <property type="match status" value="1"/>
</dbReference>
<dbReference type="FunFam" id="3.40.605.10:FF:000007">
    <property type="entry name" value="NAD/NADP-dependent betaine aldehyde dehydrogenase"/>
    <property type="match status" value="1"/>
</dbReference>
<accession>T0ZF99</accession>
<dbReference type="PANTHER" id="PTHR43353">
    <property type="entry name" value="SUCCINATE-SEMIALDEHYDE DEHYDROGENASE, MITOCHONDRIAL"/>
    <property type="match status" value="1"/>
</dbReference>
<organism evidence="4">
    <name type="scientific">mine drainage metagenome</name>
    <dbReference type="NCBI Taxonomy" id="410659"/>
    <lineage>
        <taxon>unclassified sequences</taxon>
        <taxon>metagenomes</taxon>
        <taxon>ecological metagenomes</taxon>
    </lineage>
</organism>
<dbReference type="Pfam" id="PF00171">
    <property type="entry name" value="Aldedh"/>
    <property type="match status" value="1"/>
</dbReference>
<evidence type="ECO:0000256" key="2">
    <source>
        <dbReference type="ARBA" id="ARBA00023002"/>
    </source>
</evidence>
<comment type="caution">
    <text evidence="4">The sequence shown here is derived from an EMBL/GenBank/DDBJ whole genome shotgun (WGS) entry which is preliminary data.</text>
</comment>
<gene>
    <name evidence="4" type="ORF">B2A_14972</name>
</gene>
<dbReference type="PROSITE" id="PS00687">
    <property type="entry name" value="ALDEHYDE_DEHYDR_GLU"/>
    <property type="match status" value="1"/>
</dbReference>
<evidence type="ECO:0000259" key="3">
    <source>
        <dbReference type="Pfam" id="PF00171"/>
    </source>
</evidence>
<comment type="similarity">
    <text evidence="1">Belongs to the aldehyde dehydrogenase family.</text>
</comment>
<dbReference type="InterPro" id="IPR050740">
    <property type="entry name" value="Aldehyde_DH_Superfamily"/>
</dbReference>
<reference evidence="4" key="2">
    <citation type="journal article" date="2014" name="ISME J.">
        <title>Microbial stratification in low pH oxic and suboxic macroscopic growths along an acid mine drainage.</title>
        <authorList>
            <person name="Mendez-Garcia C."/>
            <person name="Mesa V."/>
            <person name="Sprenger R.R."/>
            <person name="Richter M."/>
            <person name="Diez M.S."/>
            <person name="Solano J."/>
            <person name="Bargiela R."/>
            <person name="Golyshina O.V."/>
            <person name="Manteca A."/>
            <person name="Ramos J.L."/>
            <person name="Gallego J.R."/>
            <person name="Llorente I."/>
            <person name="Martins Dos Santos V.A."/>
            <person name="Jensen O.N."/>
            <person name="Pelaez A.I."/>
            <person name="Sanchez J."/>
            <person name="Ferrer M."/>
        </authorList>
    </citation>
    <scope>NUCLEOTIDE SEQUENCE</scope>
</reference>
<dbReference type="FunFam" id="3.40.309.10:FF:000009">
    <property type="entry name" value="Aldehyde dehydrogenase A"/>
    <property type="match status" value="1"/>
</dbReference>
<name>T0ZF99_9ZZZZ</name>
<evidence type="ECO:0000256" key="1">
    <source>
        <dbReference type="ARBA" id="ARBA00009986"/>
    </source>
</evidence>
<dbReference type="InterPro" id="IPR053507">
    <property type="entry name" value="NADP-Glyceraldehyde_DH"/>
</dbReference>
<dbReference type="AlphaFoldDB" id="T0ZF99"/>
<reference evidence="4" key="1">
    <citation type="submission" date="2013-08" db="EMBL/GenBank/DDBJ databases">
        <authorList>
            <person name="Mendez C."/>
            <person name="Richter M."/>
            <person name="Ferrer M."/>
            <person name="Sanchez J."/>
        </authorList>
    </citation>
    <scope>NUCLEOTIDE SEQUENCE</scope>
</reference>
<feature type="domain" description="Aldehyde dehydrogenase" evidence="3">
    <location>
        <begin position="9"/>
        <end position="471"/>
    </location>
</feature>
<proteinExistence type="inferred from homology"/>
<protein>
    <submittedName>
        <fullName evidence="4">Aldehyde dehydrogenase A</fullName>
    </submittedName>
</protein>
<sequence>MRLFIDGDWTGSGSGSMIEKLSPVTGEKMYDFPAATKDDVGRAIDAAYDSWEKWYALGSVKRSQVLYRTRELIEKNRKQLEDILVKENGKIRPEAKGEVDGVIDQLQYYAEFARKITGNIVEGETPNRKILQYKVPYGVVIAITPWNFPAAMVVRKMAPALLTGNSVVVKPSSDTPGSAEFIVKMFIKAGIPKGVINLVTGKGSEIGDYIISHKHAALVSMTGSTSTGQRIMEKASANMAKLILELGGKAPFIVWEDADLATALRVFMWAKYSNSGQSCIAAERLYIHEKVFDKFIKMAAEASKRLSVGNPERSKMGPLINKAALDNISRYVDEAKAEGGKVIAGGARPKLAGELKGGYFYSPTIVTGIGQKSKLFQEEIFGPVIGAAKVSTIDEMFEKVNDSKYGLASYLFTKSHDLVNKAAEAIRFGELYVNMPGPEASQGYHTGFRMTGQAGEGSKYGIAEYLKLKNVYIEY</sequence>
<dbReference type="InterPro" id="IPR016163">
    <property type="entry name" value="Ald_DH_C"/>
</dbReference>
<dbReference type="PANTHER" id="PTHR43353:SF5">
    <property type="entry name" value="SUCCINATE-SEMIALDEHYDE DEHYDROGENASE, MITOCHONDRIAL"/>
    <property type="match status" value="1"/>
</dbReference>
<dbReference type="InterPro" id="IPR016162">
    <property type="entry name" value="Ald_DH_N"/>
</dbReference>
<dbReference type="PROSITE" id="PS00070">
    <property type="entry name" value="ALDEHYDE_DEHYDR_CYS"/>
    <property type="match status" value="1"/>
</dbReference>
<dbReference type="NCBIfam" id="NF040792">
    <property type="entry name" value="glyc_ald_dh"/>
    <property type="match status" value="1"/>
</dbReference>
<dbReference type="InterPro" id="IPR015590">
    <property type="entry name" value="Aldehyde_DH_dom"/>
</dbReference>
<dbReference type="GO" id="GO:0009450">
    <property type="term" value="P:gamma-aminobutyric acid catabolic process"/>
    <property type="evidence" value="ECO:0007669"/>
    <property type="project" value="TreeGrafter"/>
</dbReference>
<dbReference type="SUPFAM" id="SSF53720">
    <property type="entry name" value="ALDH-like"/>
    <property type="match status" value="1"/>
</dbReference>
<dbReference type="InterPro" id="IPR016160">
    <property type="entry name" value="Ald_DH_CS_CYS"/>
</dbReference>
<dbReference type="EMBL" id="AUZZ01010894">
    <property type="protein sequence ID" value="EQD28370.1"/>
    <property type="molecule type" value="Genomic_DNA"/>
</dbReference>
<keyword evidence="2" id="KW-0560">Oxidoreductase</keyword>
<dbReference type="InterPro" id="IPR016161">
    <property type="entry name" value="Ald_DH/histidinol_DH"/>
</dbReference>
<evidence type="ECO:0000313" key="4">
    <source>
        <dbReference type="EMBL" id="EQD28370.1"/>
    </source>
</evidence>